<dbReference type="PANTHER" id="PTHR30399">
    <property type="entry name" value="UNCHARACTERIZED PROTEIN YGJP"/>
    <property type="match status" value="1"/>
</dbReference>
<evidence type="ECO:0000313" key="2">
    <source>
        <dbReference type="EMBL" id="PZT48381.1"/>
    </source>
</evidence>
<dbReference type="Pfam" id="PF01863">
    <property type="entry name" value="YgjP-like"/>
    <property type="match status" value="1"/>
</dbReference>
<dbReference type="RefSeq" id="WP_111229546.1">
    <property type="nucleotide sequence ID" value="NZ_NBIU01000008.1"/>
</dbReference>
<dbReference type="InterPro" id="IPR053136">
    <property type="entry name" value="UTP_pyrophosphatase-like"/>
</dbReference>
<dbReference type="AlphaFoldDB" id="A0A2W6MWT9"/>
<name>A0A2W6MWT9_9HELI</name>
<dbReference type="Proteomes" id="UP000249746">
    <property type="component" value="Unassembled WGS sequence"/>
</dbReference>
<sequence length="226" mass="27057">MILENFTLKITKSKSYKSLRLHLKSPTLLYLSAPKYASKKECLNFILQNQEWIKAQSNLLLKKQENFSNQLLKDKFYLFGEWVEFENFQENNLQEIWENFILHKETKILKKFYATELKLYIAKKLETLSQKLELFPAKVSYTSAIKTLGSCTKATKSLRFSYRLAFLPKHIIDKIIIHELTHLKFPHHKKEFWDFVKKFDNNPKEIHDYLNHNPFCLMLYLAVFKP</sequence>
<dbReference type="CDD" id="cd07344">
    <property type="entry name" value="M48_yhfN_like"/>
    <property type="match status" value="1"/>
</dbReference>
<evidence type="ECO:0000259" key="1">
    <source>
        <dbReference type="Pfam" id="PF01863"/>
    </source>
</evidence>
<dbReference type="Gene3D" id="3.30.2010.10">
    <property type="entry name" value="Metalloproteases ('zincins'), catalytic domain"/>
    <property type="match status" value="1"/>
</dbReference>
<feature type="domain" description="YgjP-like metallopeptidase" evidence="1">
    <location>
        <begin position="17"/>
        <end position="212"/>
    </location>
</feature>
<evidence type="ECO:0000313" key="3">
    <source>
        <dbReference type="Proteomes" id="UP000249746"/>
    </source>
</evidence>
<dbReference type="InterPro" id="IPR002725">
    <property type="entry name" value="YgjP-like_metallopeptidase"/>
</dbReference>
<proteinExistence type="predicted"/>
<gene>
    <name evidence="2" type="ORF">B6S12_04095</name>
</gene>
<organism evidence="2 3">
    <name type="scientific">Helicobacter valdiviensis</name>
    <dbReference type="NCBI Taxonomy" id="1458358"/>
    <lineage>
        <taxon>Bacteria</taxon>
        <taxon>Pseudomonadati</taxon>
        <taxon>Campylobacterota</taxon>
        <taxon>Epsilonproteobacteria</taxon>
        <taxon>Campylobacterales</taxon>
        <taxon>Helicobacteraceae</taxon>
        <taxon>Helicobacter</taxon>
    </lineage>
</organism>
<dbReference type="PANTHER" id="PTHR30399:SF1">
    <property type="entry name" value="UTP PYROPHOSPHATASE"/>
    <property type="match status" value="1"/>
</dbReference>
<protein>
    <recommendedName>
        <fullName evidence="1">YgjP-like metallopeptidase domain-containing protein</fullName>
    </recommendedName>
</protein>
<accession>A0A2W6MWT9</accession>
<keyword evidence="3" id="KW-1185">Reference proteome</keyword>
<dbReference type="EMBL" id="NBIU01000008">
    <property type="protein sequence ID" value="PZT48381.1"/>
    <property type="molecule type" value="Genomic_DNA"/>
</dbReference>
<dbReference type="OrthoDB" id="5321643at2"/>
<comment type="caution">
    <text evidence="2">The sequence shown here is derived from an EMBL/GenBank/DDBJ whole genome shotgun (WGS) entry which is preliminary data.</text>
</comment>
<reference evidence="2 3" key="1">
    <citation type="submission" date="2017-03" db="EMBL/GenBank/DDBJ databases">
        <title>Genomic and clinical evidence uncovers the enterohepatic species Helicobacter valdiviensis as a potential human intestinal pathogen.</title>
        <authorList>
            <person name="Fresia P."/>
            <person name="Jara R."/>
            <person name="Sierra R."/>
            <person name="Ferres I."/>
            <person name="Greif G."/>
            <person name="Iraola G."/>
            <person name="Collado L."/>
        </authorList>
    </citation>
    <scope>NUCLEOTIDE SEQUENCE [LARGE SCALE GENOMIC DNA]</scope>
    <source>
        <strain evidence="2 3">WBE14</strain>
    </source>
</reference>